<feature type="binding site" evidence="2">
    <location>
        <position position="186"/>
    </location>
    <ligand>
        <name>dihydroxyacetone phosphate</name>
        <dbReference type="ChEBI" id="CHEBI:57642"/>
    </ligand>
</feature>
<keyword evidence="3" id="KW-0862">Zinc</keyword>
<reference evidence="5" key="1">
    <citation type="submission" date="2017-09" db="EMBL/GenBank/DDBJ databases">
        <title>Depth-based differentiation of microbial function through sediment-hosted aquifers and enrichment of novel symbionts in the deep terrestrial subsurface.</title>
        <authorList>
            <person name="Probst A.J."/>
            <person name="Ladd B."/>
            <person name="Jarett J.K."/>
            <person name="Geller-Mcgrath D.E."/>
            <person name="Sieber C.M.K."/>
            <person name="Emerson J.B."/>
            <person name="Anantharaman K."/>
            <person name="Thomas B.C."/>
            <person name="Malmstrom R."/>
            <person name="Stieglmeier M."/>
            <person name="Klingl A."/>
            <person name="Woyke T."/>
            <person name="Ryan C.M."/>
            <person name="Banfield J.F."/>
        </authorList>
    </citation>
    <scope>NUCLEOTIDE SEQUENCE [LARGE SCALE GENOMIC DNA]</scope>
</reference>
<dbReference type="AlphaFoldDB" id="A0A2M7VFA3"/>
<dbReference type="SUPFAM" id="SSF51569">
    <property type="entry name" value="Aldolase"/>
    <property type="match status" value="1"/>
</dbReference>
<accession>A0A2M7VFA3</accession>
<dbReference type="CDD" id="cd00947">
    <property type="entry name" value="TBP_aldolase_IIB"/>
    <property type="match status" value="1"/>
</dbReference>
<feature type="binding site" evidence="2">
    <location>
        <begin position="214"/>
        <end position="216"/>
    </location>
    <ligand>
        <name>dihydroxyacetone phosphate</name>
        <dbReference type="ChEBI" id="CHEBI:57642"/>
    </ligand>
</feature>
<dbReference type="InterPro" id="IPR000771">
    <property type="entry name" value="FBA_II"/>
</dbReference>
<dbReference type="GO" id="GO:0005975">
    <property type="term" value="P:carbohydrate metabolic process"/>
    <property type="evidence" value="ECO:0007669"/>
    <property type="project" value="InterPro"/>
</dbReference>
<feature type="binding site" evidence="3">
    <location>
        <position position="135"/>
    </location>
    <ligand>
        <name>Zn(2+)</name>
        <dbReference type="ChEBI" id="CHEBI:29105"/>
        <label>2</label>
    </ligand>
</feature>
<dbReference type="PANTHER" id="PTHR30304:SF0">
    <property type="entry name" value="D-TAGATOSE-1,6-BISPHOSPHATE ALDOLASE SUBUNIT GATY-RELATED"/>
    <property type="match status" value="1"/>
</dbReference>
<dbReference type="Gene3D" id="3.20.20.70">
    <property type="entry name" value="Aldolase class I"/>
    <property type="match status" value="1"/>
</dbReference>
<feature type="binding site" evidence="3">
    <location>
        <position position="213"/>
    </location>
    <ligand>
        <name>Zn(2+)</name>
        <dbReference type="ChEBI" id="CHEBI:29105"/>
        <label>1</label>
        <note>catalytic</note>
    </ligand>
</feature>
<dbReference type="NCBIfam" id="TIGR00167">
    <property type="entry name" value="cbbA"/>
    <property type="match status" value="1"/>
</dbReference>
<feature type="binding site" evidence="3">
    <location>
        <position position="185"/>
    </location>
    <ligand>
        <name>Zn(2+)</name>
        <dbReference type="ChEBI" id="CHEBI:29105"/>
        <label>1</label>
        <note>catalytic</note>
    </ligand>
</feature>
<proteinExistence type="predicted"/>
<dbReference type="GO" id="GO:0016832">
    <property type="term" value="F:aldehyde-lyase activity"/>
    <property type="evidence" value="ECO:0007669"/>
    <property type="project" value="InterPro"/>
</dbReference>
<evidence type="ECO:0000256" key="3">
    <source>
        <dbReference type="PIRSR" id="PIRSR001359-3"/>
    </source>
</evidence>
<protein>
    <submittedName>
        <fullName evidence="4">Tagatose-bisphosphate aldolase</fullName>
    </submittedName>
</protein>
<organism evidence="4 5">
    <name type="scientific">Candidatus Komeilibacteria bacterium CG_4_10_14_0_2_um_filter_37_10</name>
    <dbReference type="NCBI Taxonomy" id="1974470"/>
    <lineage>
        <taxon>Bacteria</taxon>
        <taxon>Candidatus Komeiliibacteriota</taxon>
    </lineage>
</organism>
<dbReference type="Pfam" id="PF01116">
    <property type="entry name" value="F_bP_aldolase"/>
    <property type="match status" value="1"/>
</dbReference>
<comment type="cofactor">
    <cofactor evidence="3">
        <name>Zn(2+)</name>
        <dbReference type="ChEBI" id="CHEBI:29105"/>
    </cofactor>
    <text evidence="3">Binds 2 Zn(2+) ions per subunit. One is catalytic and the other provides a structural contribution.</text>
</comment>
<dbReference type="PIRSF" id="PIRSF001359">
    <property type="entry name" value="F_bP_aldolase_II"/>
    <property type="match status" value="1"/>
</dbReference>
<name>A0A2M7VFA3_9BACT</name>
<dbReference type="PANTHER" id="PTHR30304">
    <property type="entry name" value="D-TAGATOSE-1,6-BISPHOSPHATE ALDOLASE"/>
    <property type="match status" value="1"/>
</dbReference>
<dbReference type="InterPro" id="IPR013785">
    <property type="entry name" value="Aldolase_TIM"/>
</dbReference>
<feature type="active site" description="Proton donor" evidence="1">
    <location>
        <position position="83"/>
    </location>
</feature>
<comment type="caution">
    <text evidence="4">The sequence shown here is derived from an EMBL/GenBank/DDBJ whole genome shotgun (WGS) entry which is preliminary data.</text>
</comment>
<evidence type="ECO:0000313" key="5">
    <source>
        <dbReference type="Proteomes" id="UP000230405"/>
    </source>
</evidence>
<evidence type="ECO:0000313" key="4">
    <source>
        <dbReference type="EMBL" id="PIZ99257.1"/>
    </source>
</evidence>
<dbReference type="InterPro" id="IPR050246">
    <property type="entry name" value="Class_II_FBP_aldolase"/>
</dbReference>
<feature type="binding site" evidence="3">
    <location>
        <position position="84"/>
    </location>
    <ligand>
        <name>Zn(2+)</name>
        <dbReference type="ChEBI" id="CHEBI:29105"/>
        <label>1</label>
        <note>catalytic</note>
    </ligand>
</feature>
<evidence type="ECO:0000256" key="1">
    <source>
        <dbReference type="PIRSR" id="PIRSR001359-1"/>
    </source>
</evidence>
<evidence type="ECO:0000256" key="2">
    <source>
        <dbReference type="PIRSR" id="PIRSR001359-2"/>
    </source>
</evidence>
<feature type="binding site" evidence="3">
    <location>
        <position position="105"/>
    </location>
    <ligand>
        <name>Zn(2+)</name>
        <dbReference type="ChEBI" id="CHEBI:29105"/>
        <label>2</label>
    </ligand>
</feature>
<feature type="binding site" evidence="2">
    <location>
        <begin position="235"/>
        <end position="238"/>
    </location>
    <ligand>
        <name>dihydroxyacetone phosphate</name>
        <dbReference type="ChEBI" id="CHEBI:57642"/>
    </ligand>
</feature>
<keyword evidence="3" id="KW-0479">Metal-binding</keyword>
<gene>
    <name evidence="4" type="primary">kbaY</name>
    <name evidence="4" type="synonym">agaY</name>
    <name evidence="4" type="ORF">COX77_01990</name>
</gene>
<dbReference type="GO" id="GO:0008270">
    <property type="term" value="F:zinc ion binding"/>
    <property type="evidence" value="ECO:0007669"/>
    <property type="project" value="InterPro"/>
</dbReference>
<dbReference type="EMBL" id="PFPO01000038">
    <property type="protein sequence ID" value="PIZ99257.1"/>
    <property type="molecule type" value="Genomic_DNA"/>
</dbReference>
<sequence>MLIHFQDLLSIAHKKKIGLPAFNTANYEMTLGIVRGAKKAKQPIIIQLTEKSIAYLGLKTAWHIIEDVVTSEAKDIPMSVHLDHGHNFDLIKDCIAIGFTSVHIDASVDDFSTNIRKTKKVVDYAHRKNVFVQAELGQMLGREGLVKYHAQFEQIKNFLTDPKLAKEFVTKTGVDTLAISVGTFHGSFPGKEKIYFDILDQIHQQVKIPLVLHGASGLPDQELRKAIKHGISIVNIDTSLRLAFTAAAKRELQKKNNYIDPRDWLGASVNEVSKTVARKLKYFK</sequence>
<dbReference type="Proteomes" id="UP000230405">
    <property type="component" value="Unassembled WGS sequence"/>
</dbReference>